<dbReference type="RefSeq" id="WP_012789736.1">
    <property type="nucleotide sequence ID" value="NC_013132.1"/>
</dbReference>
<dbReference type="KEGG" id="cpi:Cpin_2067"/>
<sequence length="141" mass="15802">MKKIEPRSGCPISFTLDFLGDKWTLLILRDMVVGGKSSYGDFLSSNEKIATNVLADKLNKLEEYGFVTKKVSAEKKNKFLFTLTKKAIDLVPIIMEMTIWGSTYNPPGNPELLKALTEDKEGTIRQYQQKLVQVLDAGAKV</sequence>
<dbReference type="PANTHER" id="PTHR33204">
    <property type="entry name" value="TRANSCRIPTIONAL REGULATOR, MARR FAMILY"/>
    <property type="match status" value="1"/>
</dbReference>
<reference evidence="5 6" key="2">
    <citation type="journal article" date="2010" name="Stand. Genomic Sci.">
        <title>Complete genome sequence of Chitinophaga pinensis type strain (UQM 2034).</title>
        <authorList>
            <person name="Glavina Del Rio T."/>
            <person name="Abt B."/>
            <person name="Spring S."/>
            <person name="Lapidus A."/>
            <person name="Nolan M."/>
            <person name="Tice H."/>
            <person name="Copeland A."/>
            <person name="Cheng J.F."/>
            <person name="Chen F."/>
            <person name="Bruce D."/>
            <person name="Goodwin L."/>
            <person name="Pitluck S."/>
            <person name="Ivanova N."/>
            <person name="Mavromatis K."/>
            <person name="Mikhailova N."/>
            <person name="Pati A."/>
            <person name="Chen A."/>
            <person name="Palaniappan K."/>
            <person name="Land M."/>
            <person name="Hauser L."/>
            <person name="Chang Y.J."/>
            <person name="Jeffries C.D."/>
            <person name="Chain P."/>
            <person name="Saunders E."/>
            <person name="Detter J.C."/>
            <person name="Brettin T."/>
            <person name="Rohde M."/>
            <person name="Goker M."/>
            <person name="Bristow J."/>
            <person name="Eisen J.A."/>
            <person name="Markowitz V."/>
            <person name="Hugenholtz P."/>
            <person name="Kyrpides N.C."/>
            <person name="Klenk H.P."/>
            <person name="Lucas S."/>
        </authorList>
    </citation>
    <scope>NUCLEOTIDE SEQUENCE [LARGE SCALE GENOMIC DNA]</scope>
    <source>
        <strain evidence="6">ATCC 43595 / DSM 2588 / LMG 13176 / NBRC 15968 / NCIMB 11800 / UQM 2034</strain>
    </source>
</reference>
<dbReference type="InterPro" id="IPR002577">
    <property type="entry name" value="HTH_HxlR"/>
</dbReference>
<evidence type="ECO:0000313" key="6">
    <source>
        <dbReference type="Proteomes" id="UP000002215"/>
    </source>
</evidence>
<organism evidence="5 6">
    <name type="scientific">Chitinophaga pinensis (strain ATCC 43595 / DSM 2588 / LMG 13176 / NBRC 15968 / NCIMB 11800 / UQM 2034)</name>
    <dbReference type="NCBI Taxonomy" id="485918"/>
    <lineage>
        <taxon>Bacteria</taxon>
        <taxon>Pseudomonadati</taxon>
        <taxon>Bacteroidota</taxon>
        <taxon>Chitinophagia</taxon>
        <taxon>Chitinophagales</taxon>
        <taxon>Chitinophagaceae</taxon>
        <taxon>Chitinophaga</taxon>
    </lineage>
</organism>
<evidence type="ECO:0000256" key="1">
    <source>
        <dbReference type="ARBA" id="ARBA00023015"/>
    </source>
</evidence>
<dbReference type="AlphaFoldDB" id="A0A979G2C4"/>
<dbReference type="PANTHER" id="PTHR33204:SF37">
    <property type="entry name" value="HTH-TYPE TRANSCRIPTIONAL REGULATOR YODB"/>
    <property type="match status" value="1"/>
</dbReference>
<dbReference type="GO" id="GO:0003677">
    <property type="term" value="F:DNA binding"/>
    <property type="evidence" value="ECO:0007669"/>
    <property type="project" value="UniProtKB-KW"/>
</dbReference>
<dbReference type="InterPro" id="IPR036390">
    <property type="entry name" value="WH_DNA-bd_sf"/>
</dbReference>
<evidence type="ECO:0000313" key="5">
    <source>
        <dbReference type="EMBL" id="ACU59560.1"/>
    </source>
</evidence>
<dbReference type="Pfam" id="PF01638">
    <property type="entry name" value="HxlR"/>
    <property type="match status" value="1"/>
</dbReference>
<keyword evidence="2" id="KW-0238">DNA-binding</keyword>
<dbReference type="OrthoDB" id="9791143at2"/>
<dbReference type="SUPFAM" id="SSF46785">
    <property type="entry name" value="Winged helix' DNA-binding domain"/>
    <property type="match status" value="1"/>
</dbReference>
<proteinExistence type="predicted"/>
<evidence type="ECO:0000259" key="4">
    <source>
        <dbReference type="PROSITE" id="PS51118"/>
    </source>
</evidence>
<keyword evidence="1" id="KW-0805">Transcription regulation</keyword>
<dbReference type="Proteomes" id="UP000002215">
    <property type="component" value="Chromosome"/>
</dbReference>
<accession>A0A979G2C4</accession>
<protein>
    <submittedName>
        <fullName evidence="5">Transcriptional regulator, HxlR family</fullName>
    </submittedName>
</protein>
<reference evidence="6" key="1">
    <citation type="submission" date="2009-08" db="EMBL/GenBank/DDBJ databases">
        <title>The complete genome of Chitinophaga pinensis DSM 2588.</title>
        <authorList>
            <consortium name="US DOE Joint Genome Institute (JGI-PGF)"/>
            <person name="Lucas S."/>
            <person name="Copeland A."/>
            <person name="Lapidus A."/>
            <person name="Glavina del Rio T."/>
            <person name="Dalin E."/>
            <person name="Tice H."/>
            <person name="Bruce D."/>
            <person name="Goodwin L."/>
            <person name="Pitluck S."/>
            <person name="Kyrpides N."/>
            <person name="Mavromatis K."/>
            <person name="Ivanova N."/>
            <person name="Mikhailova N."/>
            <person name="Sims D."/>
            <person name="Meinche L."/>
            <person name="Brettin T."/>
            <person name="Detter J.C."/>
            <person name="Han C."/>
            <person name="Larimer F."/>
            <person name="Land M."/>
            <person name="Hauser L."/>
            <person name="Markowitz V."/>
            <person name="Cheng J.-F."/>
            <person name="Hugenholtz P."/>
            <person name="Woyke T."/>
            <person name="Wu D."/>
            <person name="Spring S."/>
            <person name="Klenk H.-P."/>
            <person name="Eisen J.A."/>
        </authorList>
    </citation>
    <scope>NUCLEOTIDE SEQUENCE [LARGE SCALE GENOMIC DNA]</scope>
    <source>
        <strain evidence="6">ATCC 43595 / DSM 2588 / LMG 13176 / NBRC 15968 / NCIMB 11800 / UQM 2034</strain>
    </source>
</reference>
<gene>
    <name evidence="5" type="ordered locus">Cpin_2067</name>
</gene>
<dbReference type="EMBL" id="CP001699">
    <property type="protein sequence ID" value="ACU59560.1"/>
    <property type="molecule type" value="Genomic_DNA"/>
</dbReference>
<evidence type="ECO:0000256" key="3">
    <source>
        <dbReference type="ARBA" id="ARBA00023163"/>
    </source>
</evidence>
<dbReference type="PROSITE" id="PS51118">
    <property type="entry name" value="HTH_HXLR"/>
    <property type="match status" value="1"/>
</dbReference>
<dbReference type="Gene3D" id="1.10.10.10">
    <property type="entry name" value="Winged helix-like DNA-binding domain superfamily/Winged helix DNA-binding domain"/>
    <property type="match status" value="1"/>
</dbReference>
<feature type="domain" description="HTH hxlR-type" evidence="4">
    <location>
        <begin position="10"/>
        <end position="109"/>
    </location>
</feature>
<dbReference type="InterPro" id="IPR036388">
    <property type="entry name" value="WH-like_DNA-bd_sf"/>
</dbReference>
<evidence type="ECO:0000256" key="2">
    <source>
        <dbReference type="ARBA" id="ARBA00023125"/>
    </source>
</evidence>
<keyword evidence="3" id="KW-0804">Transcription</keyword>
<name>A0A979G2C4_CHIPD</name>